<dbReference type="GO" id="GO:0005737">
    <property type="term" value="C:cytoplasm"/>
    <property type="evidence" value="ECO:0007669"/>
    <property type="project" value="TreeGrafter"/>
</dbReference>
<evidence type="ECO:0000313" key="8">
    <source>
        <dbReference type="Proteomes" id="UP000053097"/>
    </source>
</evidence>
<dbReference type="GO" id="GO:0008270">
    <property type="term" value="F:zinc ion binding"/>
    <property type="evidence" value="ECO:0007669"/>
    <property type="project" value="InterPro"/>
</dbReference>
<comment type="cofactor">
    <cofactor evidence="5">
        <name>Zn(2+)</name>
        <dbReference type="ChEBI" id="CHEBI:29105"/>
    </cofactor>
</comment>
<proteinExistence type="predicted"/>
<dbReference type="OrthoDB" id="6710946at2759"/>
<dbReference type="GO" id="GO:0004132">
    <property type="term" value="F:dCMP deaminase activity"/>
    <property type="evidence" value="ECO:0007669"/>
    <property type="project" value="InterPro"/>
</dbReference>
<evidence type="ECO:0000259" key="6">
    <source>
        <dbReference type="PROSITE" id="PS51747"/>
    </source>
</evidence>
<dbReference type="Proteomes" id="UP000053097">
    <property type="component" value="Unassembled WGS sequence"/>
</dbReference>
<dbReference type="PIRSF" id="PIRSF006019">
    <property type="entry name" value="dCMP_deaminase"/>
    <property type="match status" value="1"/>
</dbReference>
<sequence length="203" mass="22882">MGIALLSAERSKDPNLQVGACIVNNEKKIVGVGYNGLPYGCDDDKSLVLTTGQMERTRSTSKLSRRTLCQDWDEYFMAQAVLTAKLSRNPDNQVGACIVNNIMVIVGTGYNGELWKRDDYEFQRHTYPRGTSDAQLNFDCTIYVTLFPCENCAKAIIHSGIKKVVYLSDKYVYKTFAKILFDSNGVTYRQMNKKIGINFIDID</sequence>
<dbReference type="PANTHER" id="PTHR11086:SF18">
    <property type="entry name" value="DEOXYCYTIDYLATE DEAMINASE"/>
    <property type="match status" value="1"/>
</dbReference>
<feature type="binding site" evidence="5">
    <location>
        <position position="149"/>
    </location>
    <ligand>
        <name>Zn(2+)</name>
        <dbReference type="ChEBI" id="CHEBI:29105"/>
        <note>catalytic</note>
    </ligand>
</feature>
<dbReference type="GO" id="GO:0006220">
    <property type="term" value="P:pyrimidine nucleotide metabolic process"/>
    <property type="evidence" value="ECO:0007669"/>
    <property type="project" value="InterPro"/>
</dbReference>
<evidence type="ECO:0000256" key="1">
    <source>
        <dbReference type="ARBA" id="ARBA00022727"/>
    </source>
</evidence>
<evidence type="ECO:0000256" key="4">
    <source>
        <dbReference type="ARBA" id="ARBA00041763"/>
    </source>
</evidence>
<dbReference type="InterPro" id="IPR002125">
    <property type="entry name" value="CMP_dCMP_dom"/>
</dbReference>
<evidence type="ECO:0000256" key="3">
    <source>
        <dbReference type="ARBA" id="ARBA00038938"/>
    </source>
</evidence>
<dbReference type="InterPro" id="IPR016193">
    <property type="entry name" value="Cytidine_deaminase-like"/>
</dbReference>
<keyword evidence="2" id="KW-0378">Hydrolase</keyword>
<dbReference type="EMBL" id="KK107214">
    <property type="protein sequence ID" value="EZA55224.1"/>
    <property type="molecule type" value="Genomic_DNA"/>
</dbReference>
<dbReference type="SUPFAM" id="SSF53927">
    <property type="entry name" value="Cytidine deaminase-like"/>
    <property type="match status" value="2"/>
</dbReference>
<keyword evidence="8" id="KW-1185">Reference proteome</keyword>
<keyword evidence="1" id="KW-0545">Nucleotide biosynthesis</keyword>
<protein>
    <recommendedName>
        <fullName evidence="4">dCMP deaminase</fullName>
        <ecNumber evidence="3">3.5.4.12</ecNumber>
    </recommendedName>
    <alternativeName>
        <fullName evidence="4">dCMP deaminase</fullName>
    </alternativeName>
</protein>
<dbReference type="AlphaFoldDB" id="A0A026WJD4"/>
<feature type="domain" description="CMP/dCMP-type deaminase" evidence="6">
    <location>
        <begin position="71"/>
        <end position="187"/>
    </location>
</feature>
<evidence type="ECO:0000313" key="7">
    <source>
        <dbReference type="EMBL" id="EZA55224.1"/>
    </source>
</evidence>
<evidence type="ECO:0000256" key="2">
    <source>
        <dbReference type="ARBA" id="ARBA00022801"/>
    </source>
</evidence>
<dbReference type="Pfam" id="PF00383">
    <property type="entry name" value="dCMP_cyt_deam_1"/>
    <property type="match status" value="2"/>
</dbReference>
<dbReference type="InterPro" id="IPR015517">
    <property type="entry name" value="dCMP_deaminase-rel"/>
</dbReference>
<name>A0A026WJD4_OOCBI</name>
<dbReference type="EC" id="3.5.4.12" evidence="3"/>
<keyword evidence="5" id="KW-0862">Zinc</keyword>
<dbReference type="InterPro" id="IPR016473">
    <property type="entry name" value="dCMP_deaminase"/>
</dbReference>
<dbReference type="Gene3D" id="3.40.140.10">
    <property type="entry name" value="Cytidine Deaminase, domain 2"/>
    <property type="match status" value="2"/>
</dbReference>
<dbReference type="PANTHER" id="PTHR11086">
    <property type="entry name" value="DEOXYCYTIDYLATE DEAMINASE-RELATED"/>
    <property type="match status" value="1"/>
</dbReference>
<keyword evidence="5" id="KW-0479">Metal-binding</keyword>
<reference evidence="7 8" key="1">
    <citation type="journal article" date="2014" name="Curr. Biol.">
        <title>The genome of the clonal raider ant Cerapachys biroi.</title>
        <authorList>
            <person name="Oxley P.R."/>
            <person name="Ji L."/>
            <person name="Fetter-Pruneda I."/>
            <person name="McKenzie S.K."/>
            <person name="Li C."/>
            <person name="Hu H."/>
            <person name="Zhang G."/>
            <person name="Kronauer D.J."/>
        </authorList>
    </citation>
    <scope>NUCLEOTIDE SEQUENCE [LARGE SCALE GENOMIC DNA]</scope>
</reference>
<organism evidence="7 8">
    <name type="scientific">Ooceraea biroi</name>
    <name type="common">Clonal raider ant</name>
    <name type="synonym">Cerapachys biroi</name>
    <dbReference type="NCBI Taxonomy" id="2015173"/>
    <lineage>
        <taxon>Eukaryota</taxon>
        <taxon>Metazoa</taxon>
        <taxon>Ecdysozoa</taxon>
        <taxon>Arthropoda</taxon>
        <taxon>Hexapoda</taxon>
        <taxon>Insecta</taxon>
        <taxon>Pterygota</taxon>
        <taxon>Neoptera</taxon>
        <taxon>Endopterygota</taxon>
        <taxon>Hymenoptera</taxon>
        <taxon>Apocrita</taxon>
        <taxon>Aculeata</taxon>
        <taxon>Formicoidea</taxon>
        <taxon>Formicidae</taxon>
        <taxon>Dorylinae</taxon>
        <taxon>Ooceraea</taxon>
    </lineage>
</organism>
<dbReference type="STRING" id="2015173.A0A026WJD4"/>
<evidence type="ECO:0000256" key="5">
    <source>
        <dbReference type="PIRSR" id="PIRSR006019-2"/>
    </source>
</evidence>
<dbReference type="PROSITE" id="PS51747">
    <property type="entry name" value="CYT_DCMP_DEAMINASES_2"/>
    <property type="match status" value="1"/>
</dbReference>
<gene>
    <name evidence="7" type="ORF">X777_05159</name>
</gene>
<feature type="binding site" evidence="5">
    <location>
        <position position="152"/>
    </location>
    <ligand>
        <name>Zn(2+)</name>
        <dbReference type="ChEBI" id="CHEBI:29105"/>
        <note>catalytic</note>
    </ligand>
</feature>
<accession>A0A026WJD4</accession>